<accession>M3AKX1</accession>
<dbReference type="GeneID" id="19341545"/>
<dbReference type="Proteomes" id="UP000016932">
    <property type="component" value="Unassembled WGS sequence"/>
</dbReference>
<organism evidence="3 4">
    <name type="scientific">Pseudocercospora fijiensis (strain CIRAD86)</name>
    <name type="common">Black leaf streak disease fungus</name>
    <name type="synonym">Mycosphaerella fijiensis</name>
    <dbReference type="NCBI Taxonomy" id="383855"/>
    <lineage>
        <taxon>Eukaryota</taxon>
        <taxon>Fungi</taxon>
        <taxon>Dikarya</taxon>
        <taxon>Ascomycota</taxon>
        <taxon>Pezizomycotina</taxon>
        <taxon>Dothideomycetes</taxon>
        <taxon>Dothideomycetidae</taxon>
        <taxon>Mycosphaerellales</taxon>
        <taxon>Mycosphaerellaceae</taxon>
        <taxon>Pseudocercospora</taxon>
    </lineage>
</organism>
<feature type="compositionally biased region" description="Basic and acidic residues" evidence="2">
    <location>
        <begin position="78"/>
        <end position="101"/>
    </location>
</feature>
<dbReference type="VEuPathDB" id="FungiDB:MYCFIDRAFT_79040"/>
<proteinExistence type="predicted"/>
<feature type="compositionally biased region" description="Basic and acidic residues" evidence="2">
    <location>
        <begin position="1"/>
        <end position="34"/>
    </location>
</feature>
<evidence type="ECO:0000313" key="3">
    <source>
        <dbReference type="EMBL" id="EME77773.1"/>
    </source>
</evidence>
<dbReference type="EMBL" id="KB446564">
    <property type="protein sequence ID" value="EME77773.1"/>
    <property type="molecule type" value="Genomic_DNA"/>
</dbReference>
<dbReference type="HOGENOM" id="CLU_769706_0_0_1"/>
<reference evidence="3 4" key="1">
    <citation type="journal article" date="2012" name="PLoS Pathog.">
        <title>Diverse lifestyles and strategies of plant pathogenesis encoded in the genomes of eighteen Dothideomycetes fungi.</title>
        <authorList>
            <person name="Ohm R.A."/>
            <person name="Feau N."/>
            <person name="Henrissat B."/>
            <person name="Schoch C.L."/>
            <person name="Horwitz B.A."/>
            <person name="Barry K.W."/>
            <person name="Condon B.J."/>
            <person name="Copeland A.C."/>
            <person name="Dhillon B."/>
            <person name="Glaser F."/>
            <person name="Hesse C.N."/>
            <person name="Kosti I."/>
            <person name="LaButti K."/>
            <person name="Lindquist E.A."/>
            <person name="Lucas S."/>
            <person name="Salamov A.A."/>
            <person name="Bradshaw R.E."/>
            <person name="Ciuffetti L."/>
            <person name="Hamelin R.C."/>
            <person name="Kema G.H.J."/>
            <person name="Lawrence C."/>
            <person name="Scott J.A."/>
            <person name="Spatafora J.W."/>
            <person name="Turgeon B.G."/>
            <person name="de Wit P.J.G.M."/>
            <person name="Zhong S."/>
            <person name="Goodwin S.B."/>
            <person name="Grigoriev I.V."/>
        </authorList>
    </citation>
    <scope>NUCLEOTIDE SEQUENCE [LARGE SCALE GENOMIC DNA]</scope>
    <source>
        <strain evidence="3 4">CIRAD86</strain>
    </source>
</reference>
<gene>
    <name evidence="3" type="ORF">MYCFIDRAFT_79040</name>
</gene>
<name>M3AKX1_PSEFD</name>
<feature type="coiled-coil region" evidence="1">
    <location>
        <begin position="123"/>
        <end position="207"/>
    </location>
</feature>
<protein>
    <submittedName>
        <fullName evidence="3">Uncharacterized protein</fullName>
    </submittedName>
</protein>
<evidence type="ECO:0000256" key="2">
    <source>
        <dbReference type="SAM" id="MobiDB-lite"/>
    </source>
</evidence>
<dbReference type="RefSeq" id="XP_007931549.1">
    <property type="nucleotide sequence ID" value="XM_007933358.1"/>
</dbReference>
<evidence type="ECO:0000313" key="4">
    <source>
        <dbReference type="Proteomes" id="UP000016932"/>
    </source>
</evidence>
<evidence type="ECO:0000256" key="1">
    <source>
        <dbReference type="SAM" id="Coils"/>
    </source>
</evidence>
<dbReference type="OrthoDB" id="3648002at2759"/>
<keyword evidence="1" id="KW-0175">Coiled coil</keyword>
<dbReference type="KEGG" id="pfj:MYCFIDRAFT_79040"/>
<dbReference type="AlphaFoldDB" id="M3AKX1"/>
<feature type="region of interest" description="Disordered" evidence="2">
    <location>
        <begin position="1"/>
        <end position="119"/>
    </location>
</feature>
<keyword evidence="4" id="KW-1185">Reference proteome</keyword>
<sequence>MFTTRKGSENWKWQSKEEQNQREANFLKDREPKLTKRRSLYRQESDIKPIASEQQTPQTDDEDVEARPKAVIRIPSRRSREAPAAKSERQEMRPRFVEHTQNEPNGDVEMTDNNGPSNQDLYIQSLLHELRTRDEEVKQLQQEHEQQKQAIQELTTSNAQRSMNASADVQNRNIILKAKNADLQKRLQTSEKRNMELEEENLGLRAAYDALLTSVPSRGGVPNHEAMLEAVHATTSAQNAPNPQPRKCQGFQGIVKHTETYVCQNPKHPATYDSVSCTACTNMAVTIGNAKGREVARSGGVVVTICQRCCWENGEHLKEECECLSSKRCILCMTDLLNKMAEDANDMEAAIKDFFSGATT</sequence>